<sequence length="521" mass="57839">MRDWLGRGKSLQAGVTTCCLFAFILFGYEQGVFGPILQNENWLNLFNHPSDSQTGIIVSCYNLGCLLGCVVAFFVGEALGRRRVIWLAMAFVFVGTTLQVTSFTVAHLIIGRVITGVGTGLKTATVPMYQSELCAATSRGRLVSAEVLCVGVGITFAYWFNFGMSFVGGAIAWRLPVALQAAFAIFVSILVFALPESPRWLFVHGRGEEAVEVLCAVFDKQPTDESIVAEKTAILRAIELESTSQNSSFFAIFRADKVRTRYRLFLAWLVQLMNQVSGINMIVYYIPTVLQQNVGMSVQRSQVLGGCINMMFMFGSILPSLALDRMGRRRTMLWGCTGLGLCMMMTSALLSQANETPRGQTFASASVAFFFLYQLIFGMSVNCVPWVYVPEVLPLEARTRGSAIGISSNWLWNFTVVMITPIIVNRLRWKAYLIFMTTNLIFVPLVYFLYPETSNIRLEDVDYIFSTGRNPVQVAREIQAARKSSGGVDVESSRDGKDSLKIEHGEILEDKEAPKPHLGEN</sequence>
<protein>
    <submittedName>
        <fullName evidence="11">General substrate transporter</fullName>
    </submittedName>
</protein>
<dbReference type="OrthoDB" id="6612291at2759"/>
<dbReference type="InterPro" id="IPR005829">
    <property type="entry name" value="Sugar_transporter_CS"/>
</dbReference>
<evidence type="ECO:0000256" key="2">
    <source>
        <dbReference type="ARBA" id="ARBA00010992"/>
    </source>
</evidence>
<comment type="caution">
    <text evidence="11">The sequence shown here is derived from an EMBL/GenBank/DDBJ whole genome shotgun (WGS) entry which is preliminary data.</text>
</comment>
<dbReference type="GO" id="GO:0005351">
    <property type="term" value="F:carbohydrate:proton symporter activity"/>
    <property type="evidence" value="ECO:0007669"/>
    <property type="project" value="TreeGrafter"/>
</dbReference>
<feature type="transmembrane region" description="Helical" evidence="9">
    <location>
        <begin position="141"/>
        <end position="160"/>
    </location>
</feature>
<feature type="compositionally biased region" description="Basic and acidic residues" evidence="8">
    <location>
        <begin position="491"/>
        <end position="521"/>
    </location>
</feature>
<evidence type="ECO:0000256" key="5">
    <source>
        <dbReference type="ARBA" id="ARBA00022989"/>
    </source>
</evidence>
<dbReference type="InterPro" id="IPR020846">
    <property type="entry name" value="MFS_dom"/>
</dbReference>
<keyword evidence="6 9" id="KW-0472">Membrane</keyword>
<dbReference type="SUPFAM" id="SSF103473">
    <property type="entry name" value="MFS general substrate transporter"/>
    <property type="match status" value="1"/>
</dbReference>
<evidence type="ECO:0000256" key="4">
    <source>
        <dbReference type="ARBA" id="ARBA00022692"/>
    </source>
</evidence>
<dbReference type="InterPro" id="IPR005828">
    <property type="entry name" value="MFS_sugar_transport-like"/>
</dbReference>
<dbReference type="EMBL" id="JAGPXD010000001">
    <property type="protein sequence ID" value="KAH7376850.1"/>
    <property type="molecule type" value="Genomic_DNA"/>
</dbReference>
<dbReference type="Pfam" id="PF00083">
    <property type="entry name" value="Sugar_tr"/>
    <property type="match status" value="1"/>
</dbReference>
<evidence type="ECO:0000256" key="3">
    <source>
        <dbReference type="ARBA" id="ARBA00022448"/>
    </source>
</evidence>
<dbReference type="Gene3D" id="1.20.1250.20">
    <property type="entry name" value="MFS general substrate transporter like domains"/>
    <property type="match status" value="1"/>
</dbReference>
<feature type="transmembrane region" description="Helical" evidence="9">
    <location>
        <begin position="55"/>
        <end position="75"/>
    </location>
</feature>
<dbReference type="PANTHER" id="PTHR48022">
    <property type="entry name" value="PLASTIDIC GLUCOSE TRANSPORTER 4"/>
    <property type="match status" value="1"/>
</dbReference>
<dbReference type="AlphaFoldDB" id="A0A8K0XAN2"/>
<feature type="transmembrane region" description="Helical" evidence="9">
    <location>
        <begin position="401"/>
        <end position="423"/>
    </location>
</feature>
<comment type="similarity">
    <text evidence="2 7">Belongs to the major facilitator superfamily. Sugar transporter (TC 2.A.1.1) family.</text>
</comment>
<feature type="transmembrane region" description="Helical" evidence="9">
    <location>
        <begin position="362"/>
        <end position="389"/>
    </location>
</feature>
<feature type="transmembrane region" description="Helical" evidence="9">
    <location>
        <begin position="332"/>
        <end position="350"/>
    </location>
</feature>
<keyword evidence="4 9" id="KW-0812">Transmembrane</keyword>
<keyword evidence="5 9" id="KW-1133">Transmembrane helix</keyword>
<evidence type="ECO:0000313" key="11">
    <source>
        <dbReference type="EMBL" id="KAH7376850.1"/>
    </source>
</evidence>
<evidence type="ECO:0000256" key="8">
    <source>
        <dbReference type="SAM" id="MobiDB-lite"/>
    </source>
</evidence>
<dbReference type="FunFam" id="1.20.1250.20:FF:000090">
    <property type="entry name" value="MFS sugar transporter, putative"/>
    <property type="match status" value="1"/>
</dbReference>
<accession>A0A8K0XAN2</accession>
<keyword evidence="3 7" id="KW-0813">Transport</keyword>
<feature type="region of interest" description="Disordered" evidence="8">
    <location>
        <begin position="481"/>
        <end position="521"/>
    </location>
</feature>
<evidence type="ECO:0000313" key="12">
    <source>
        <dbReference type="Proteomes" id="UP000813385"/>
    </source>
</evidence>
<evidence type="ECO:0000259" key="10">
    <source>
        <dbReference type="PROSITE" id="PS50850"/>
    </source>
</evidence>
<proteinExistence type="inferred from homology"/>
<dbReference type="Proteomes" id="UP000813385">
    <property type="component" value="Unassembled WGS sequence"/>
</dbReference>
<dbReference type="GO" id="GO:0016020">
    <property type="term" value="C:membrane"/>
    <property type="evidence" value="ECO:0007669"/>
    <property type="project" value="UniProtKB-SubCell"/>
</dbReference>
<evidence type="ECO:0000256" key="1">
    <source>
        <dbReference type="ARBA" id="ARBA00004141"/>
    </source>
</evidence>
<reference evidence="11" key="1">
    <citation type="journal article" date="2021" name="Nat. Commun.">
        <title>Genetic determinants of endophytism in the Arabidopsis root mycobiome.</title>
        <authorList>
            <person name="Mesny F."/>
            <person name="Miyauchi S."/>
            <person name="Thiergart T."/>
            <person name="Pickel B."/>
            <person name="Atanasova L."/>
            <person name="Karlsson M."/>
            <person name="Huettel B."/>
            <person name="Barry K.W."/>
            <person name="Haridas S."/>
            <person name="Chen C."/>
            <person name="Bauer D."/>
            <person name="Andreopoulos W."/>
            <person name="Pangilinan J."/>
            <person name="LaButti K."/>
            <person name="Riley R."/>
            <person name="Lipzen A."/>
            <person name="Clum A."/>
            <person name="Drula E."/>
            <person name="Henrissat B."/>
            <person name="Kohler A."/>
            <person name="Grigoriev I.V."/>
            <person name="Martin F.M."/>
            <person name="Hacquard S."/>
        </authorList>
    </citation>
    <scope>NUCLEOTIDE SEQUENCE</scope>
    <source>
        <strain evidence="11">MPI-CAGE-AT-0016</strain>
    </source>
</reference>
<dbReference type="InterPro" id="IPR036259">
    <property type="entry name" value="MFS_trans_sf"/>
</dbReference>
<feature type="domain" description="Major facilitator superfamily (MFS) profile" evidence="10">
    <location>
        <begin position="15"/>
        <end position="454"/>
    </location>
</feature>
<comment type="subcellular location">
    <subcellularLocation>
        <location evidence="1">Membrane</location>
        <topology evidence="1">Multi-pass membrane protein</topology>
    </subcellularLocation>
</comment>
<gene>
    <name evidence="11" type="ORF">B0T11DRAFT_335935</name>
</gene>
<dbReference type="InterPro" id="IPR003663">
    <property type="entry name" value="Sugar/inositol_transpt"/>
</dbReference>
<name>A0A8K0XAN2_9PEZI</name>
<feature type="transmembrane region" description="Helical" evidence="9">
    <location>
        <begin position="84"/>
        <end position="103"/>
    </location>
</feature>
<evidence type="ECO:0000256" key="6">
    <source>
        <dbReference type="ARBA" id="ARBA00023136"/>
    </source>
</evidence>
<dbReference type="PRINTS" id="PR00171">
    <property type="entry name" value="SUGRTRNSPORT"/>
</dbReference>
<organism evidence="11 12">
    <name type="scientific">Plectosphaerella cucumerina</name>
    <dbReference type="NCBI Taxonomy" id="40658"/>
    <lineage>
        <taxon>Eukaryota</taxon>
        <taxon>Fungi</taxon>
        <taxon>Dikarya</taxon>
        <taxon>Ascomycota</taxon>
        <taxon>Pezizomycotina</taxon>
        <taxon>Sordariomycetes</taxon>
        <taxon>Hypocreomycetidae</taxon>
        <taxon>Glomerellales</taxon>
        <taxon>Plectosphaerellaceae</taxon>
        <taxon>Plectosphaerella</taxon>
    </lineage>
</organism>
<feature type="transmembrane region" description="Helical" evidence="9">
    <location>
        <begin position="264"/>
        <end position="283"/>
    </location>
</feature>
<dbReference type="PANTHER" id="PTHR48022:SF72">
    <property type="entry name" value="MAJOR FACILITATOR SUPERFAMILY (MFS) PROFILE DOMAIN-CONTAINING PROTEIN-RELATED"/>
    <property type="match status" value="1"/>
</dbReference>
<dbReference type="NCBIfam" id="TIGR00879">
    <property type="entry name" value="SP"/>
    <property type="match status" value="1"/>
</dbReference>
<dbReference type="PROSITE" id="PS50850">
    <property type="entry name" value="MFS"/>
    <property type="match status" value="1"/>
</dbReference>
<evidence type="ECO:0000256" key="9">
    <source>
        <dbReference type="SAM" id="Phobius"/>
    </source>
</evidence>
<feature type="transmembrane region" description="Helical" evidence="9">
    <location>
        <begin position="303"/>
        <end position="323"/>
    </location>
</feature>
<feature type="transmembrane region" description="Helical" evidence="9">
    <location>
        <begin position="429"/>
        <end position="450"/>
    </location>
</feature>
<feature type="transmembrane region" description="Helical" evidence="9">
    <location>
        <begin position="172"/>
        <end position="194"/>
    </location>
</feature>
<dbReference type="InterPro" id="IPR050360">
    <property type="entry name" value="MFS_Sugar_Transporters"/>
</dbReference>
<keyword evidence="12" id="KW-1185">Reference proteome</keyword>
<feature type="transmembrane region" description="Helical" evidence="9">
    <location>
        <begin position="109"/>
        <end position="129"/>
    </location>
</feature>
<evidence type="ECO:0000256" key="7">
    <source>
        <dbReference type="RuleBase" id="RU003346"/>
    </source>
</evidence>
<dbReference type="PROSITE" id="PS00217">
    <property type="entry name" value="SUGAR_TRANSPORT_2"/>
    <property type="match status" value="1"/>
</dbReference>